<dbReference type="PANTHER" id="PTHR47272">
    <property type="entry name" value="DDE_TNP_1_7 DOMAIN-CONTAINING PROTEIN"/>
    <property type="match status" value="1"/>
</dbReference>
<reference evidence="4" key="2">
    <citation type="journal article" date="2014" name="Nat. Commun.">
        <title>The cavefish genome reveals candidate genes for eye loss.</title>
        <authorList>
            <person name="McGaugh S.E."/>
            <person name="Gross J.B."/>
            <person name="Aken B."/>
            <person name="Blin M."/>
            <person name="Borowsky R."/>
            <person name="Chalopin D."/>
            <person name="Hinaux H."/>
            <person name="Jeffery W.R."/>
            <person name="Keene A."/>
            <person name="Ma L."/>
            <person name="Minx P."/>
            <person name="Murphy D."/>
            <person name="O'Quin K.E."/>
            <person name="Retaux S."/>
            <person name="Rohner N."/>
            <person name="Searle S.M."/>
            <person name="Stahl B.A."/>
            <person name="Tabin C."/>
            <person name="Volff J.N."/>
            <person name="Yoshizawa M."/>
            <person name="Warren W.C."/>
        </authorList>
    </citation>
    <scope>NUCLEOTIDE SEQUENCE [LARGE SCALE GENOMIC DNA]</scope>
    <source>
        <strain evidence="4">female</strain>
    </source>
</reference>
<dbReference type="GeneTree" id="ENSGT00940000169675"/>
<dbReference type="InterPro" id="IPR029526">
    <property type="entry name" value="PGBD"/>
</dbReference>
<feature type="region of interest" description="Disordered" evidence="1">
    <location>
        <begin position="13"/>
        <end position="69"/>
    </location>
</feature>
<reference evidence="4" key="1">
    <citation type="submission" date="2013-03" db="EMBL/GenBank/DDBJ databases">
        <authorList>
            <person name="Jeffery W."/>
            <person name="Warren W."/>
            <person name="Wilson R.K."/>
        </authorList>
    </citation>
    <scope>NUCLEOTIDE SEQUENCE</scope>
    <source>
        <strain evidence="4">female</strain>
    </source>
</reference>
<organism evidence="3 4">
    <name type="scientific">Astyanax mexicanus</name>
    <name type="common">Blind cave fish</name>
    <name type="synonym">Astyanax fasciatus mexicanus</name>
    <dbReference type="NCBI Taxonomy" id="7994"/>
    <lineage>
        <taxon>Eukaryota</taxon>
        <taxon>Metazoa</taxon>
        <taxon>Chordata</taxon>
        <taxon>Craniata</taxon>
        <taxon>Vertebrata</taxon>
        <taxon>Euteleostomi</taxon>
        <taxon>Actinopterygii</taxon>
        <taxon>Neopterygii</taxon>
        <taxon>Teleostei</taxon>
        <taxon>Ostariophysi</taxon>
        <taxon>Characiformes</taxon>
        <taxon>Characoidei</taxon>
        <taxon>Acestrorhamphidae</taxon>
        <taxon>Acestrorhamphinae</taxon>
        <taxon>Astyanax</taxon>
    </lineage>
</organism>
<protein>
    <recommendedName>
        <fullName evidence="2">PiggyBac transposable element-derived protein domain-containing protein</fullName>
    </recommendedName>
</protein>
<reference evidence="3" key="4">
    <citation type="submission" date="2025-09" db="UniProtKB">
        <authorList>
            <consortium name="Ensembl"/>
        </authorList>
    </citation>
    <scope>IDENTIFICATION</scope>
</reference>
<keyword evidence="4" id="KW-1185">Reference proteome</keyword>
<evidence type="ECO:0000256" key="1">
    <source>
        <dbReference type="SAM" id="MobiDB-lite"/>
    </source>
</evidence>
<dbReference type="Ensembl" id="ENSAMXT00000042458.1">
    <property type="protein sequence ID" value="ENSAMXP00000033753.1"/>
    <property type="gene ID" value="ENSAMXG00000033063.1"/>
</dbReference>
<sequence length="285" mass="32851">RYSLSQALELLELMGDDNSEVEDLSDIDDLVGDTDYQPPQQVPSSSEEDSSGCEDPIPQPSQPTRDVNVTDHGLLDVTLGHSKMRLMSQTMSLKRQHQDQANQETGMRWRASPLTPNQAQFEHEEETVQNRENWTPLDYIEQYIDKDLMKMIADCSNATSLSRSGAPLNTSTDEIYHFFGACILMSCVPYPAIRMYWSKTTKLPAITEKFTRDRFFRLRRSLKVLIDDDVPEDLRECDKFWKVRPFLNRILKGCKSQARPQCVSIDEQMIPFTGACPWRQYLPMK</sequence>
<dbReference type="Bgee" id="ENSAMXG00000033063">
    <property type="expression patterns" value="Expressed in mesonephros and 4 other cell types or tissues"/>
</dbReference>
<dbReference type="InParanoid" id="A0A3B1IV02"/>
<feature type="compositionally biased region" description="Acidic residues" evidence="1">
    <location>
        <begin position="14"/>
        <end position="32"/>
    </location>
</feature>
<evidence type="ECO:0000313" key="3">
    <source>
        <dbReference type="Ensembl" id="ENSAMXP00000033753.1"/>
    </source>
</evidence>
<feature type="domain" description="PiggyBac transposable element-derived protein" evidence="2">
    <location>
        <begin position="135"/>
        <end position="285"/>
    </location>
</feature>
<dbReference type="AlphaFoldDB" id="A0A3B1IV02"/>
<dbReference type="Proteomes" id="UP000018467">
    <property type="component" value="Unassembled WGS sequence"/>
</dbReference>
<dbReference type="Pfam" id="PF13843">
    <property type="entry name" value="DDE_Tnp_1_7"/>
    <property type="match status" value="1"/>
</dbReference>
<dbReference type="PANTHER" id="PTHR47272:SF2">
    <property type="entry name" value="PIGGYBAC TRANSPOSABLE ELEMENT-DERIVED PROTEIN 3-LIKE"/>
    <property type="match status" value="1"/>
</dbReference>
<evidence type="ECO:0000259" key="2">
    <source>
        <dbReference type="Pfam" id="PF13843"/>
    </source>
</evidence>
<reference evidence="3" key="3">
    <citation type="submission" date="2025-08" db="UniProtKB">
        <authorList>
            <consortium name="Ensembl"/>
        </authorList>
    </citation>
    <scope>IDENTIFICATION</scope>
</reference>
<feature type="compositionally biased region" description="Low complexity" evidence="1">
    <location>
        <begin position="35"/>
        <end position="45"/>
    </location>
</feature>
<accession>A0A3B1IV02</accession>
<proteinExistence type="predicted"/>
<name>A0A3B1IV02_ASTMX</name>
<evidence type="ECO:0000313" key="4">
    <source>
        <dbReference type="Proteomes" id="UP000018467"/>
    </source>
</evidence>